<keyword evidence="3" id="KW-1185">Reference proteome</keyword>
<evidence type="ECO:0000256" key="1">
    <source>
        <dbReference type="SAM" id="MobiDB-lite"/>
    </source>
</evidence>
<accession>A0A9D3W412</accession>
<protein>
    <submittedName>
        <fullName evidence="2">Uncharacterized protein</fullName>
    </submittedName>
</protein>
<name>A0A9D3W412_9ROSI</name>
<dbReference type="Proteomes" id="UP000828251">
    <property type="component" value="Unassembled WGS sequence"/>
</dbReference>
<feature type="compositionally biased region" description="Basic and acidic residues" evidence="1">
    <location>
        <begin position="39"/>
        <end position="59"/>
    </location>
</feature>
<gene>
    <name evidence="2" type="ORF">J1N35_012289</name>
</gene>
<organism evidence="2 3">
    <name type="scientific">Gossypium stocksii</name>
    <dbReference type="NCBI Taxonomy" id="47602"/>
    <lineage>
        <taxon>Eukaryota</taxon>
        <taxon>Viridiplantae</taxon>
        <taxon>Streptophyta</taxon>
        <taxon>Embryophyta</taxon>
        <taxon>Tracheophyta</taxon>
        <taxon>Spermatophyta</taxon>
        <taxon>Magnoliopsida</taxon>
        <taxon>eudicotyledons</taxon>
        <taxon>Gunneridae</taxon>
        <taxon>Pentapetalae</taxon>
        <taxon>rosids</taxon>
        <taxon>malvids</taxon>
        <taxon>Malvales</taxon>
        <taxon>Malvaceae</taxon>
        <taxon>Malvoideae</taxon>
        <taxon>Gossypium</taxon>
    </lineage>
</organism>
<evidence type="ECO:0000313" key="2">
    <source>
        <dbReference type="EMBL" id="KAH1108521.1"/>
    </source>
</evidence>
<evidence type="ECO:0000313" key="3">
    <source>
        <dbReference type="Proteomes" id="UP000828251"/>
    </source>
</evidence>
<feature type="non-terminal residue" evidence="2">
    <location>
        <position position="1"/>
    </location>
</feature>
<reference evidence="2 3" key="1">
    <citation type="journal article" date="2021" name="Plant Biotechnol. J.">
        <title>Multi-omics assisted identification of the key and species-specific regulatory components of drought-tolerant mechanisms in Gossypium stocksii.</title>
        <authorList>
            <person name="Yu D."/>
            <person name="Ke L."/>
            <person name="Zhang D."/>
            <person name="Wu Y."/>
            <person name="Sun Y."/>
            <person name="Mei J."/>
            <person name="Sun J."/>
            <person name="Sun Y."/>
        </authorList>
    </citation>
    <scope>NUCLEOTIDE SEQUENCE [LARGE SCALE GENOMIC DNA]</scope>
    <source>
        <strain evidence="3">cv. E1</strain>
        <tissue evidence="2">Leaf</tissue>
    </source>
</reference>
<comment type="caution">
    <text evidence="2">The sequence shown here is derived from an EMBL/GenBank/DDBJ whole genome shotgun (WGS) entry which is preliminary data.</text>
</comment>
<dbReference type="EMBL" id="JAIQCV010000004">
    <property type="protein sequence ID" value="KAH1108521.1"/>
    <property type="molecule type" value="Genomic_DNA"/>
</dbReference>
<dbReference type="AlphaFoldDB" id="A0A9D3W412"/>
<sequence>VSFCENHGELAGEKSGELNDKYCNWVLKAKAGEIKDVGKEWRHGGEANNRNDEGKENPKGKGQMMRQEGMGDNMGQELTNLSESGQPSMSVVGAIEDIIQMAES</sequence>
<proteinExistence type="predicted"/>
<feature type="region of interest" description="Disordered" evidence="1">
    <location>
        <begin position="39"/>
        <end position="89"/>
    </location>
</feature>
<feature type="compositionally biased region" description="Polar residues" evidence="1">
    <location>
        <begin position="76"/>
        <end position="89"/>
    </location>
</feature>